<dbReference type="EMBL" id="LKAJ01000020">
    <property type="protein sequence ID" value="KRG18474.1"/>
    <property type="molecule type" value="Genomic_DNA"/>
</dbReference>
<evidence type="ECO:0000313" key="3">
    <source>
        <dbReference type="EMBL" id="MCS5709919.1"/>
    </source>
</evidence>
<dbReference type="Proteomes" id="UP000051497">
    <property type="component" value="Unassembled WGS sequence"/>
</dbReference>
<dbReference type="Pfam" id="PF00069">
    <property type="entry name" value="Pkinase"/>
    <property type="match status" value="1"/>
</dbReference>
<feature type="domain" description="Protein kinase" evidence="1">
    <location>
        <begin position="91"/>
        <end position="242"/>
    </location>
</feature>
<dbReference type="PANTHER" id="PTHR48011:SF84">
    <property type="entry name" value="KINASE, PUTATIVE-RELATED"/>
    <property type="match status" value="1"/>
</dbReference>
<gene>
    <name evidence="3" type="ORF">HT99x_000615</name>
    <name evidence="2" type="ORF">HT99x_03005</name>
</gene>
<dbReference type="PANTHER" id="PTHR48011">
    <property type="entry name" value="CCR4-NOT TRANSCRIPTIONAL COMPLEX SUBUNIT CAF120-RELATED"/>
    <property type="match status" value="1"/>
</dbReference>
<organism evidence="2">
    <name type="scientific">Candidatus Berkiella aquae</name>
    <dbReference type="NCBI Taxonomy" id="295108"/>
    <lineage>
        <taxon>Bacteria</taxon>
        <taxon>Pseudomonadati</taxon>
        <taxon>Pseudomonadota</taxon>
        <taxon>Gammaproteobacteria</taxon>
        <taxon>Candidatus Berkiellales</taxon>
        <taxon>Candidatus Berkiellaceae</taxon>
        <taxon>Candidatus Berkiella</taxon>
    </lineage>
</organism>
<dbReference type="OrthoDB" id="4103069at2"/>
<keyword evidence="2" id="KW-0418">Kinase</keyword>
<reference evidence="3" key="2">
    <citation type="journal article" date="2016" name="Genome Announc.">
        <title>Draft Genome Sequences of Two Novel Amoeba-Resistant Intranuclear Bacteria, 'Candidatus Berkiella cookevillensis' and 'Candidatus Berkiella aquae'.</title>
        <authorList>
            <person name="Mehari Y.T."/>
            <person name="Arivett B.A."/>
            <person name="Farone A.L."/>
            <person name="Gunderson J.H."/>
            <person name="Farone M.B."/>
        </authorList>
    </citation>
    <scope>NUCLEOTIDE SEQUENCE</scope>
    <source>
        <strain evidence="3">HT99</strain>
    </source>
</reference>
<dbReference type="PROSITE" id="PS50011">
    <property type="entry name" value="PROTEIN_KINASE_DOM"/>
    <property type="match status" value="1"/>
</dbReference>
<reference evidence="2" key="1">
    <citation type="submission" date="2015-09" db="EMBL/GenBank/DDBJ databases">
        <title>Draft Genome Sequences of Two Novel Amoeba-resistant Intranuclear Bacteria, Candidatus Berkiella cookevillensis and Candidatus Berkiella aquae.</title>
        <authorList>
            <person name="Mehari Y.T."/>
            <person name="Arivett B.A."/>
            <person name="Farone A.L."/>
            <person name="Gunderson J.H."/>
            <person name="Farone M.B."/>
        </authorList>
    </citation>
    <scope>NUCLEOTIDE SEQUENCE [LARGE SCALE GENOMIC DNA]</scope>
    <source>
        <strain evidence="2">HT99</strain>
    </source>
</reference>
<evidence type="ECO:0000259" key="1">
    <source>
        <dbReference type="PROSITE" id="PS50011"/>
    </source>
</evidence>
<keyword evidence="2" id="KW-0808">Transferase</keyword>
<accession>A0A0Q9YMJ6</accession>
<proteinExistence type="predicted"/>
<dbReference type="EMBL" id="LKAJ02000001">
    <property type="protein sequence ID" value="MCS5709919.1"/>
    <property type="molecule type" value="Genomic_DNA"/>
</dbReference>
<dbReference type="PROSITE" id="PS00109">
    <property type="entry name" value="PROTEIN_KINASE_TYR"/>
    <property type="match status" value="1"/>
</dbReference>
<dbReference type="InterPro" id="IPR000719">
    <property type="entry name" value="Prot_kinase_dom"/>
</dbReference>
<reference evidence="3" key="3">
    <citation type="submission" date="2021-06" db="EMBL/GenBank/DDBJ databases">
        <title>Genomic Description and Analysis of Intracellular Bacteria, Candidatus Berkiella cookevillensis and Candidatus Berkiella aquae.</title>
        <authorList>
            <person name="Kidane D.T."/>
            <person name="Mehari Y.T."/>
            <person name="Rice F.C."/>
            <person name="Arivett B.A."/>
            <person name="Farone A.L."/>
            <person name="Berk S.G."/>
            <person name="Farone M.B."/>
        </authorList>
    </citation>
    <scope>NUCLEOTIDE SEQUENCE</scope>
    <source>
        <strain evidence="3">HT99</strain>
    </source>
</reference>
<evidence type="ECO:0000313" key="4">
    <source>
        <dbReference type="Proteomes" id="UP000051497"/>
    </source>
</evidence>
<dbReference type="InterPro" id="IPR008266">
    <property type="entry name" value="Tyr_kinase_AS"/>
</dbReference>
<dbReference type="RefSeq" id="WP_075067596.1">
    <property type="nucleotide sequence ID" value="NZ_LKAJ02000001.1"/>
</dbReference>
<dbReference type="Gene3D" id="1.10.510.10">
    <property type="entry name" value="Transferase(Phosphotransferase) domain 1"/>
    <property type="match status" value="1"/>
</dbReference>
<dbReference type="STRING" id="295108.HT99x_03005"/>
<comment type="caution">
    <text evidence="2">The sequence shown here is derived from an EMBL/GenBank/DDBJ whole genome shotgun (WGS) entry which is preliminary data.</text>
</comment>
<dbReference type="InterPro" id="IPR052751">
    <property type="entry name" value="Plant_MAPKKK"/>
</dbReference>
<dbReference type="AlphaFoldDB" id="A0A0Q9YMJ6"/>
<protein>
    <submittedName>
        <fullName evidence="2 3">Protein kinase</fullName>
    </submittedName>
</protein>
<dbReference type="GO" id="GO:0005524">
    <property type="term" value="F:ATP binding"/>
    <property type="evidence" value="ECO:0007669"/>
    <property type="project" value="InterPro"/>
</dbReference>
<dbReference type="SUPFAM" id="SSF56112">
    <property type="entry name" value="Protein kinase-like (PK-like)"/>
    <property type="match status" value="1"/>
</dbReference>
<dbReference type="GO" id="GO:0007165">
    <property type="term" value="P:signal transduction"/>
    <property type="evidence" value="ECO:0007669"/>
    <property type="project" value="TreeGrafter"/>
</dbReference>
<dbReference type="InterPro" id="IPR011009">
    <property type="entry name" value="Kinase-like_dom_sf"/>
</dbReference>
<evidence type="ECO:0000313" key="2">
    <source>
        <dbReference type="EMBL" id="KRG18474.1"/>
    </source>
</evidence>
<name>A0A0Q9YMJ6_9GAMM</name>
<keyword evidence="4" id="KW-1185">Reference proteome</keyword>
<sequence>MSPVKLFCPQFQHTKSAPTLNDIWQTILAKNSTYKIIEQAKNDFLKDGTWLGEPALKWVCQKIKESPLKIYTFVRLRHIILADQDGTPYAIYHDGKIGKGAVGCIKLAQNLITKELCVVKTMLDDEEKALDESEILKKLNLFNGIRFRTTKDGSHKSYLFMKLLPGITLHQFKKHCKNDLNVLSPQYQAQILHSLLEAIQFLIKNQINHADVSSRNILIDPLTLQAHFIDFGDACTLTLYLA</sequence>
<dbReference type="GO" id="GO:0004672">
    <property type="term" value="F:protein kinase activity"/>
    <property type="evidence" value="ECO:0007669"/>
    <property type="project" value="InterPro"/>
</dbReference>